<evidence type="ECO:0000313" key="2">
    <source>
        <dbReference type="EMBL" id="CUH65655.1"/>
    </source>
</evidence>
<dbReference type="PANTHER" id="PTHR37953:SF1">
    <property type="entry name" value="UPF0127 PROTEIN MJ1496"/>
    <property type="match status" value="1"/>
</dbReference>
<dbReference type="Gene3D" id="2.60.120.1140">
    <property type="entry name" value="Protein of unknown function DUF192"/>
    <property type="match status" value="1"/>
</dbReference>
<keyword evidence="1" id="KW-0732">Signal</keyword>
<sequence length="156" mass="16897">MMRLVLAGLAATLFSASIGAAACREDVVQLRGDWGQAQFRVELADDPAERQQGLMFRKSMPRGSGMLFVYENERAVGFWMRNTYIALDMIFADGAGVVQHVHHNAVPLDETVIPGGDAIQHVLEVNAGLAEGLGIVPGSQLRHPAIDQARAAWVCD</sequence>
<dbReference type="OrthoDB" id="9808290at2"/>
<gene>
    <name evidence="2" type="ORF">TL5118_01407</name>
    <name evidence="3" type="ORF">TL5120_00388</name>
</gene>
<dbReference type="Proteomes" id="UP000051086">
    <property type="component" value="Unassembled WGS sequence"/>
</dbReference>
<evidence type="ECO:0000313" key="5">
    <source>
        <dbReference type="Proteomes" id="UP000051887"/>
    </source>
</evidence>
<evidence type="ECO:0000313" key="3">
    <source>
        <dbReference type="EMBL" id="CUH70611.1"/>
    </source>
</evidence>
<feature type="signal peptide" evidence="1">
    <location>
        <begin position="1"/>
        <end position="22"/>
    </location>
</feature>
<dbReference type="InterPro" id="IPR038695">
    <property type="entry name" value="Saro_0823-like_sf"/>
</dbReference>
<reference evidence="2 4" key="1">
    <citation type="submission" date="2015-09" db="EMBL/GenBank/DDBJ databases">
        <authorList>
            <person name="Rodrigo-Torres L."/>
            <person name="Arahal D.R."/>
        </authorList>
    </citation>
    <scope>NUCLEOTIDE SEQUENCE [LARGE SCALE GENOMIC DNA]</scope>
    <source>
        <strain evidence="2 4">CECT 5118</strain>
    </source>
</reference>
<dbReference type="RefSeq" id="WP_058241943.1">
    <property type="nucleotide sequence ID" value="NZ_CYSB01000025.1"/>
</dbReference>
<dbReference type="PANTHER" id="PTHR37953">
    <property type="entry name" value="UPF0127 PROTEIN MJ1496"/>
    <property type="match status" value="1"/>
</dbReference>
<name>A0A0P1FQL6_9RHOB</name>
<dbReference type="Pfam" id="PF02643">
    <property type="entry name" value="DUF192"/>
    <property type="match status" value="1"/>
</dbReference>
<evidence type="ECO:0000256" key="1">
    <source>
        <dbReference type="SAM" id="SignalP"/>
    </source>
</evidence>
<dbReference type="EMBL" id="CYSC01000007">
    <property type="protein sequence ID" value="CUH70611.1"/>
    <property type="molecule type" value="Genomic_DNA"/>
</dbReference>
<keyword evidence="4" id="KW-1185">Reference proteome</keyword>
<dbReference type="InterPro" id="IPR003795">
    <property type="entry name" value="DUF192"/>
</dbReference>
<dbReference type="AlphaFoldDB" id="A0A0P1FQL6"/>
<dbReference type="Proteomes" id="UP000051887">
    <property type="component" value="Unassembled WGS sequence"/>
</dbReference>
<reference evidence="3 5" key="2">
    <citation type="submission" date="2015-09" db="EMBL/GenBank/DDBJ databases">
        <authorList>
            <consortium name="Swine Surveillance"/>
        </authorList>
    </citation>
    <scope>NUCLEOTIDE SEQUENCE [LARGE SCALE GENOMIC DNA]</scope>
    <source>
        <strain evidence="3 5">5120</strain>
    </source>
</reference>
<feature type="chain" id="PRO_5009792487" description="DUF192 domain-containing protein" evidence="1">
    <location>
        <begin position="23"/>
        <end position="156"/>
    </location>
</feature>
<dbReference type="EMBL" id="CYSB01000025">
    <property type="protein sequence ID" value="CUH65655.1"/>
    <property type="molecule type" value="Genomic_DNA"/>
</dbReference>
<organism evidence="3 5">
    <name type="scientific">Thalassovita autumnalis</name>
    <dbReference type="NCBI Taxonomy" id="2072972"/>
    <lineage>
        <taxon>Bacteria</taxon>
        <taxon>Pseudomonadati</taxon>
        <taxon>Pseudomonadota</taxon>
        <taxon>Alphaproteobacteria</taxon>
        <taxon>Rhodobacterales</taxon>
        <taxon>Roseobacteraceae</taxon>
        <taxon>Thalassovita</taxon>
    </lineage>
</organism>
<dbReference type="PROSITE" id="PS51257">
    <property type="entry name" value="PROKAR_LIPOPROTEIN"/>
    <property type="match status" value="1"/>
</dbReference>
<evidence type="ECO:0000313" key="4">
    <source>
        <dbReference type="Proteomes" id="UP000051086"/>
    </source>
</evidence>
<accession>A0A0P1FQL6</accession>
<proteinExistence type="predicted"/>
<protein>
    <recommendedName>
        <fullName evidence="6">DUF192 domain-containing protein</fullName>
    </recommendedName>
</protein>
<evidence type="ECO:0008006" key="6">
    <source>
        <dbReference type="Google" id="ProtNLM"/>
    </source>
</evidence>